<gene>
    <name evidence="2" type="ORF">Azoinq_02995</name>
</gene>
<evidence type="ECO:0000313" key="2">
    <source>
        <dbReference type="EMBL" id="QWT49594.1"/>
    </source>
</evidence>
<keyword evidence="1" id="KW-0812">Transmembrane</keyword>
<keyword evidence="1" id="KW-1133">Transmembrane helix</keyword>
<dbReference type="InterPro" id="IPR012902">
    <property type="entry name" value="N_methyl_site"/>
</dbReference>
<sequence length="397" mass="42243">MSQKRPIPRQNGFSLIEIMIGLVMGMLLVIIIMQTLSVAEGLKRTTTGAGDAQTTAAISLFTLEQDLRAAGFGFNNVDANGPMGVCTLGTLTANNSNRSPADISFTAGNFAPFVINPSQIPAGDGGSDVIQVVYDNNFGIGSMGTTFTQQGGADGDYKVKSRTGFRQGDMVLVVQPGYACSLAEITSLPGSGRCGDAQSNVNTDIIKHTAITYNSFYVDPTNCALSTPSTWNGGTKVTYTSGMIYNFGPSAGVIVRVYAVRGQRLTVCNRMAADCTDATKLADSTVWTPIGDDIVALKAIYGKDDGATGTAGDGIVDTWDINTPTTFEGWTQVVATRVALVARSKQYEKNTVTTVSAPAWQGSTVNPIDLSNLSDYGHYRYRVLQTTIPFRNLLWGH</sequence>
<reference evidence="2" key="1">
    <citation type="submission" date="2020-11" db="EMBL/GenBank/DDBJ databases">
        <title>Azospira inquinata sp. nov.</title>
        <authorList>
            <person name="Moe W.M."/>
            <person name="Mikes M.C."/>
        </authorList>
    </citation>
    <scope>NUCLEOTIDE SEQUENCE</scope>
    <source>
        <strain evidence="2">Azo-3</strain>
    </source>
</reference>
<dbReference type="InterPro" id="IPR032092">
    <property type="entry name" value="PilW"/>
</dbReference>
<name>A0A975XV96_9RHOO</name>
<protein>
    <submittedName>
        <fullName evidence="2">PilW family protein</fullName>
    </submittedName>
</protein>
<evidence type="ECO:0000256" key="1">
    <source>
        <dbReference type="SAM" id="Phobius"/>
    </source>
</evidence>
<evidence type="ECO:0000313" key="3">
    <source>
        <dbReference type="Proteomes" id="UP000683428"/>
    </source>
</evidence>
<dbReference type="AlphaFoldDB" id="A0A975XV96"/>
<dbReference type="Pfam" id="PF07963">
    <property type="entry name" value="N_methyl"/>
    <property type="match status" value="1"/>
</dbReference>
<keyword evidence="3" id="KW-1185">Reference proteome</keyword>
<dbReference type="Pfam" id="PF16074">
    <property type="entry name" value="PilW"/>
    <property type="match status" value="1"/>
</dbReference>
<dbReference type="GO" id="GO:0043683">
    <property type="term" value="P:type IV pilus assembly"/>
    <property type="evidence" value="ECO:0007669"/>
    <property type="project" value="InterPro"/>
</dbReference>
<keyword evidence="1" id="KW-0472">Membrane</keyword>
<accession>A0A975XV96</accession>
<feature type="transmembrane region" description="Helical" evidence="1">
    <location>
        <begin position="12"/>
        <end position="33"/>
    </location>
</feature>
<proteinExistence type="predicted"/>
<dbReference type="RefSeq" id="WP_216126438.1">
    <property type="nucleotide sequence ID" value="NZ_CP064782.1"/>
</dbReference>
<dbReference type="KEGG" id="aiq:Azoinq_02995"/>
<dbReference type="Proteomes" id="UP000683428">
    <property type="component" value="Chromosome"/>
</dbReference>
<dbReference type="EMBL" id="CP064782">
    <property type="protein sequence ID" value="QWT49594.1"/>
    <property type="molecule type" value="Genomic_DNA"/>
</dbReference>
<organism evidence="2 3">
    <name type="scientific">Azospira inquinata</name>
    <dbReference type="NCBI Taxonomy" id="2785627"/>
    <lineage>
        <taxon>Bacteria</taxon>
        <taxon>Pseudomonadati</taxon>
        <taxon>Pseudomonadota</taxon>
        <taxon>Betaproteobacteria</taxon>
        <taxon>Rhodocyclales</taxon>
        <taxon>Rhodocyclaceae</taxon>
        <taxon>Azospira</taxon>
    </lineage>
</organism>